<dbReference type="CDD" id="cd07731">
    <property type="entry name" value="ComA-like_MBL-fold"/>
    <property type="match status" value="1"/>
</dbReference>
<dbReference type="InterPro" id="IPR052159">
    <property type="entry name" value="Competence_DNA_uptake"/>
</dbReference>
<evidence type="ECO:0000313" key="4">
    <source>
        <dbReference type="Proteomes" id="UP000824102"/>
    </source>
</evidence>
<protein>
    <submittedName>
        <fullName evidence="3">MBL fold metallo-hydrolase</fullName>
    </submittedName>
</protein>
<name>A0A9D2G5T7_9FIRM</name>
<dbReference type="EMBL" id="DXBB01000059">
    <property type="protein sequence ID" value="HIZ72670.1"/>
    <property type="molecule type" value="Genomic_DNA"/>
</dbReference>
<dbReference type="InterPro" id="IPR036866">
    <property type="entry name" value="RibonucZ/Hydroxyglut_hydro"/>
</dbReference>
<dbReference type="PANTHER" id="PTHR30619">
    <property type="entry name" value="DNA INTERNALIZATION/COMPETENCE PROTEIN COMEC/REC2"/>
    <property type="match status" value="1"/>
</dbReference>
<evidence type="ECO:0000259" key="2">
    <source>
        <dbReference type="Pfam" id="PF00753"/>
    </source>
</evidence>
<dbReference type="AlphaFoldDB" id="A0A9D2G5T7"/>
<feature type="transmembrane region" description="Helical" evidence="1">
    <location>
        <begin position="12"/>
        <end position="36"/>
    </location>
</feature>
<reference evidence="3" key="1">
    <citation type="journal article" date="2021" name="PeerJ">
        <title>Extensive microbial diversity within the chicken gut microbiome revealed by metagenomics and culture.</title>
        <authorList>
            <person name="Gilroy R."/>
            <person name="Ravi A."/>
            <person name="Getino M."/>
            <person name="Pursley I."/>
            <person name="Horton D.L."/>
            <person name="Alikhan N.F."/>
            <person name="Baker D."/>
            <person name="Gharbi K."/>
            <person name="Hall N."/>
            <person name="Watson M."/>
            <person name="Adriaenssens E.M."/>
            <person name="Foster-Nyarko E."/>
            <person name="Jarju S."/>
            <person name="Secka A."/>
            <person name="Antonio M."/>
            <person name="Oren A."/>
            <person name="Chaudhuri R.R."/>
            <person name="La Ragione R."/>
            <person name="Hildebrand F."/>
            <person name="Pallen M.J."/>
        </authorList>
    </citation>
    <scope>NUCLEOTIDE SEQUENCE</scope>
    <source>
        <strain evidence="3">ChiW7-2402</strain>
    </source>
</reference>
<keyword evidence="1" id="KW-0472">Membrane</keyword>
<dbReference type="Proteomes" id="UP000824102">
    <property type="component" value="Unassembled WGS sequence"/>
</dbReference>
<sequence>MARRSKAAARRALRVFCILLVIALVAAIVFGIYWFAVKGRTWDDLKALFAKPSAPPATGTIETGELSIHFLELGNKYTGDCTLIKIGDTEVLIDAGSRKGSAETLVPAVSEYCTDGVLEYVIATHADQDHIAAFVGTNEFPGIFERFECEVIIDFPRTNKDTAIYKDYLEERDKEVAAGAEHYTALECWNETEEASRSYTLAEGVTMNFLYQKFYEEYASDENNYSVCMLLTQGDYNYLFTGDLEEEGEASLVESNDLPQCKLFKGGHHGSKTSSTEKLLSVIRPEIVCVCCCAGSPEYTTNSDNTFPTQAMIDRVSKYTDKIYVTTLAINVDWEEESWEHTSMNGTITYKSDGKEWSVTGSNNSTILKDTEWFKENRVWNSPVYQ</sequence>
<dbReference type="InterPro" id="IPR035681">
    <property type="entry name" value="ComA-like_MBL"/>
</dbReference>
<keyword evidence="1" id="KW-1133">Transmembrane helix</keyword>
<dbReference type="Pfam" id="PF00753">
    <property type="entry name" value="Lactamase_B"/>
    <property type="match status" value="1"/>
</dbReference>
<dbReference type="PANTHER" id="PTHR30619:SF1">
    <property type="entry name" value="RECOMBINATION PROTEIN 2"/>
    <property type="match status" value="1"/>
</dbReference>
<dbReference type="InterPro" id="IPR001279">
    <property type="entry name" value="Metallo-B-lactamas"/>
</dbReference>
<evidence type="ECO:0000256" key="1">
    <source>
        <dbReference type="SAM" id="Phobius"/>
    </source>
</evidence>
<keyword evidence="1" id="KW-0812">Transmembrane</keyword>
<feature type="domain" description="Metallo-beta-lactamase" evidence="2">
    <location>
        <begin position="78"/>
        <end position="133"/>
    </location>
</feature>
<evidence type="ECO:0000313" key="3">
    <source>
        <dbReference type="EMBL" id="HIZ72670.1"/>
    </source>
</evidence>
<comment type="caution">
    <text evidence="3">The sequence shown here is derived from an EMBL/GenBank/DDBJ whole genome shotgun (WGS) entry which is preliminary data.</text>
</comment>
<accession>A0A9D2G5T7</accession>
<reference evidence="3" key="2">
    <citation type="submission" date="2021-04" db="EMBL/GenBank/DDBJ databases">
        <authorList>
            <person name="Gilroy R."/>
        </authorList>
    </citation>
    <scope>NUCLEOTIDE SEQUENCE</scope>
    <source>
        <strain evidence="3">ChiW7-2402</strain>
    </source>
</reference>
<dbReference type="Gene3D" id="3.60.15.10">
    <property type="entry name" value="Ribonuclease Z/Hydroxyacylglutathione hydrolase-like"/>
    <property type="match status" value="1"/>
</dbReference>
<gene>
    <name evidence="3" type="ORF">H9964_03720</name>
</gene>
<dbReference type="SUPFAM" id="SSF56281">
    <property type="entry name" value="Metallo-hydrolase/oxidoreductase"/>
    <property type="match status" value="1"/>
</dbReference>
<organism evidence="3 4">
    <name type="scientific">Candidatus Gallimonas intestinavium</name>
    <dbReference type="NCBI Taxonomy" id="2838603"/>
    <lineage>
        <taxon>Bacteria</taxon>
        <taxon>Bacillati</taxon>
        <taxon>Bacillota</taxon>
        <taxon>Clostridia</taxon>
        <taxon>Candidatus Gallimonas</taxon>
    </lineage>
</organism>
<proteinExistence type="predicted"/>